<keyword evidence="6" id="KW-1185">Reference proteome</keyword>
<comment type="function">
    <text evidence="3">Required for maturation of 30S ribosomal subunits.</text>
</comment>
<dbReference type="InterPro" id="IPR035956">
    <property type="entry name" value="RimP_N_sf"/>
</dbReference>
<dbReference type="GO" id="GO:0000028">
    <property type="term" value="P:ribosomal small subunit assembly"/>
    <property type="evidence" value="ECO:0007669"/>
    <property type="project" value="TreeGrafter"/>
</dbReference>
<evidence type="ECO:0000256" key="1">
    <source>
        <dbReference type="ARBA" id="ARBA00022490"/>
    </source>
</evidence>
<keyword evidence="1 3" id="KW-0963">Cytoplasm</keyword>
<evidence type="ECO:0000313" key="6">
    <source>
        <dbReference type="Proteomes" id="UP000199197"/>
    </source>
</evidence>
<evidence type="ECO:0000256" key="2">
    <source>
        <dbReference type="ARBA" id="ARBA00022517"/>
    </source>
</evidence>
<evidence type="ECO:0000259" key="4">
    <source>
        <dbReference type="Pfam" id="PF02576"/>
    </source>
</evidence>
<dbReference type="GO" id="GO:0006412">
    <property type="term" value="P:translation"/>
    <property type="evidence" value="ECO:0007669"/>
    <property type="project" value="TreeGrafter"/>
</dbReference>
<dbReference type="GO" id="GO:0005829">
    <property type="term" value="C:cytosol"/>
    <property type="evidence" value="ECO:0007669"/>
    <property type="project" value="TreeGrafter"/>
</dbReference>
<dbReference type="HAMAP" id="MF_01077">
    <property type="entry name" value="RimP"/>
    <property type="match status" value="1"/>
</dbReference>
<dbReference type="EMBL" id="CZVW01000006">
    <property type="protein sequence ID" value="CUS99851.1"/>
    <property type="molecule type" value="Genomic_DNA"/>
</dbReference>
<sequence length="157" mass="17890">MINFDELKSKIREIVVPIIEGAGAYLVDINFKGIGRNLTLEIFVDTDDGITVKKCEEISRQISDALDFYDPIPGRYRLEVSSPGVGVPFKVKRQYLTNTGRFLRVKYIDQSSGQVIEIMGKLVYADDEKVKIEIKSEKDPIVLTYEQIIEAKTEIVW</sequence>
<proteinExistence type="inferred from homology"/>
<protein>
    <recommendedName>
        <fullName evidence="3">Ribosome maturation factor RimP</fullName>
    </recommendedName>
</protein>
<accession>A0A0N7MWX4</accession>
<dbReference type="PANTHER" id="PTHR33867:SF1">
    <property type="entry name" value="RIBOSOME MATURATION FACTOR RIMP"/>
    <property type="match status" value="1"/>
</dbReference>
<dbReference type="Proteomes" id="UP000199197">
    <property type="component" value="Unassembled WGS sequence"/>
</dbReference>
<dbReference type="RefSeq" id="WP_092348709.1">
    <property type="nucleotide sequence ID" value="NZ_CZVW01000006.1"/>
</dbReference>
<feature type="domain" description="Ribosome maturation factor RimP N-terminal" evidence="4">
    <location>
        <begin position="14"/>
        <end position="85"/>
    </location>
</feature>
<comment type="subcellular location">
    <subcellularLocation>
        <location evidence="3">Cytoplasm</location>
    </subcellularLocation>
</comment>
<dbReference type="InterPro" id="IPR028989">
    <property type="entry name" value="RimP_N"/>
</dbReference>
<dbReference type="Pfam" id="PF02576">
    <property type="entry name" value="RimP_N"/>
    <property type="match status" value="1"/>
</dbReference>
<dbReference type="Gene3D" id="3.30.300.70">
    <property type="entry name" value="RimP-like superfamily, N-terminal"/>
    <property type="match status" value="1"/>
</dbReference>
<evidence type="ECO:0000256" key="3">
    <source>
        <dbReference type="HAMAP-Rule" id="MF_01077"/>
    </source>
</evidence>
<dbReference type="FunFam" id="3.30.300.70:FF:000001">
    <property type="entry name" value="Ribosome maturation factor RimP"/>
    <property type="match status" value="1"/>
</dbReference>
<keyword evidence="2 3" id="KW-0690">Ribosome biogenesis</keyword>
<dbReference type="SUPFAM" id="SSF75420">
    <property type="entry name" value="YhbC-like, N-terminal domain"/>
    <property type="match status" value="1"/>
</dbReference>
<dbReference type="InterPro" id="IPR003728">
    <property type="entry name" value="Ribosome_maturation_RimP"/>
</dbReference>
<organism evidence="5 6">
    <name type="scientific">Candidatus Chryseopegocella kryptomonas</name>
    <dbReference type="NCBI Taxonomy" id="1633643"/>
    <lineage>
        <taxon>Bacteria</taxon>
        <taxon>Pseudomonadati</taxon>
        <taxon>Candidatus Kryptoniota</taxon>
        <taxon>Candidatus Chryseopegocella</taxon>
    </lineage>
</organism>
<dbReference type="AlphaFoldDB" id="A0A0N7MWX4"/>
<dbReference type="OrthoDB" id="9789702at2"/>
<gene>
    <name evidence="3" type="primary">rimP</name>
    <name evidence="5" type="ORF">JGI23_00746</name>
</gene>
<comment type="similarity">
    <text evidence="3">Belongs to the RimP family.</text>
</comment>
<name>A0A0N7MWX4_9BACT</name>
<reference evidence="6" key="1">
    <citation type="submission" date="2015-11" db="EMBL/GenBank/DDBJ databases">
        <authorList>
            <person name="Varghese N."/>
        </authorList>
    </citation>
    <scope>NUCLEOTIDE SEQUENCE [LARGE SCALE GENOMIC DNA]</scope>
    <source>
        <strain evidence="6">JGI-23</strain>
    </source>
</reference>
<dbReference type="PANTHER" id="PTHR33867">
    <property type="entry name" value="RIBOSOME MATURATION FACTOR RIMP"/>
    <property type="match status" value="1"/>
</dbReference>
<evidence type="ECO:0000313" key="5">
    <source>
        <dbReference type="EMBL" id="CUS99851.1"/>
    </source>
</evidence>